<dbReference type="PANTHER" id="PTHR44215:SF1">
    <property type="entry name" value="WD REPEAT-CONTAINING PROTEIN 75"/>
    <property type="match status" value="1"/>
</dbReference>
<keyword evidence="4" id="KW-0853">WD repeat</keyword>
<keyword evidence="6" id="KW-0804">Transcription</keyword>
<name>A0ABQ0D870_9EUKA</name>
<keyword evidence="5" id="KW-0677">Repeat</keyword>
<evidence type="ECO:0000256" key="6">
    <source>
        <dbReference type="ARBA" id="ARBA00023163"/>
    </source>
</evidence>
<keyword evidence="2" id="KW-0690">Ribosome biogenesis</keyword>
<sequence>MEPTVGGGIITDHVLFINESEEVVASGPKGLNFYKISNGQIISRLIIKEKVVGIFTFTSDSIFVITVDGTISLYSTDTYTLTKQWKTIIEDVQSVQKLDNMVFYMKSRTHAFLITINVNNDFVKIKETVNGTPSSDGRIIYAFNGNNIFLIDRIENKKYHTKVQGHIRNIYVHPKINTNLFVCCEGGVFYLLHCDEELKKGNQLNKSIDEEFHEFIPTINKFHWHFKNFDGFALFQNGERILTGGDNGVLVFWKTIDGSQSYLPEIGAEIKKITVNNISTLAALSLANNSIVIVSLAQKKIVRIIAGLIKSDKIIIHPGPKGQVITTGNGPILQFYDPSGDRCVASAEVSRPNVLLESLEKRKLPDADVKYTSMIGDDEWMVTYDLRNMSSRYHESNLRFFRKKQNGTYEQMVCIPEPFQSEVTSITSSPSHKVVITTSLDHVFKVWVLVTRQTIKTKGGVRSNVTWKCRSIGAYYGEPSYSASISKDGSVMAVSFKTAITIWDVLSNKLLFSLPVPYEQHGKEFIPVEVQFLSNSQYILTKSKQGVIIYDLLSRKIYQSFLCTPILIAAHRTLNLYSFVNKNTGHWDVFLMKIGDIKPVAVWRIDTEITSMVFYTTVTGLEYICAVTKNSEIYSLPLENMIGKDIPQPYTDTKVPEKKAAITLKKIEMDESNNETRVVKIVSESTLDGLEANISDVNNIFNVIVDCLLK</sequence>
<dbReference type="Gene3D" id="2.130.10.10">
    <property type="entry name" value="YVTN repeat-like/Quinoprotein amine dehydrogenase"/>
    <property type="match status" value="2"/>
</dbReference>
<dbReference type="SUPFAM" id="SSF50998">
    <property type="entry name" value="Quinoprotein alcohol dehydrogenase-like"/>
    <property type="match status" value="1"/>
</dbReference>
<protein>
    <recommendedName>
        <fullName evidence="8">WD repeat-containing protein 75 second beta-propeller domain-containing protein</fullName>
    </recommendedName>
</protein>
<feature type="domain" description="WD repeat-containing protein 75 second beta-propeller" evidence="8">
    <location>
        <begin position="316"/>
        <end position="604"/>
    </location>
</feature>
<accession>A0ABQ0D870</accession>
<evidence type="ECO:0000256" key="7">
    <source>
        <dbReference type="ARBA" id="ARBA00023242"/>
    </source>
</evidence>
<evidence type="ECO:0000256" key="3">
    <source>
        <dbReference type="ARBA" id="ARBA00022552"/>
    </source>
</evidence>
<reference evidence="9 11" key="1">
    <citation type="journal article" date="2019" name="PLoS Negl. Trop. Dis.">
        <title>Whole genome sequencing of Entamoeba nuttalli reveals mammalian host-related molecular signatures and a novel octapeptide-repeat surface protein.</title>
        <authorList>
            <person name="Tanaka M."/>
            <person name="Makiuchi T."/>
            <person name="Komiyama T."/>
            <person name="Shiina T."/>
            <person name="Osaki K."/>
            <person name="Tachibana H."/>
        </authorList>
    </citation>
    <scope>NUCLEOTIDE SEQUENCE [LARGE SCALE GENOMIC DNA]</scope>
    <source>
        <strain evidence="9 11">P19-061405</strain>
    </source>
</reference>
<comment type="caution">
    <text evidence="9">The sequence shown here is derived from an EMBL/GenBank/DDBJ whole genome shotgun (WGS) entry which is preliminary data.</text>
</comment>
<dbReference type="InterPro" id="IPR053826">
    <property type="entry name" value="WDR75"/>
</dbReference>
<evidence type="ECO:0000256" key="1">
    <source>
        <dbReference type="ARBA" id="ARBA00004604"/>
    </source>
</evidence>
<dbReference type="InterPro" id="IPR001680">
    <property type="entry name" value="WD40_rpt"/>
</dbReference>
<dbReference type="InterPro" id="IPR057644">
    <property type="entry name" value="Beta-prop_WDR75_2nd"/>
</dbReference>
<dbReference type="InterPro" id="IPR015943">
    <property type="entry name" value="WD40/YVTN_repeat-like_dom_sf"/>
</dbReference>
<dbReference type="EMBL" id="BAAFRS010000083">
    <property type="protein sequence ID" value="GAB1221720.1"/>
    <property type="molecule type" value="Genomic_DNA"/>
</dbReference>
<dbReference type="InterPro" id="IPR011047">
    <property type="entry name" value="Quinoprotein_ADH-like_sf"/>
</dbReference>
<evidence type="ECO:0000313" key="11">
    <source>
        <dbReference type="Proteomes" id="UP001628156"/>
    </source>
</evidence>
<evidence type="ECO:0000313" key="9">
    <source>
        <dbReference type="EMBL" id="GAB1219043.1"/>
    </source>
</evidence>
<keyword evidence="3" id="KW-0698">rRNA processing</keyword>
<comment type="subcellular location">
    <subcellularLocation>
        <location evidence="1">Nucleus</location>
        <location evidence="1">Nucleolus</location>
    </subcellularLocation>
</comment>
<keyword evidence="11" id="KW-1185">Reference proteome</keyword>
<evidence type="ECO:0000256" key="5">
    <source>
        <dbReference type="ARBA" id="ARBA00022737"/>
    </source>
</evidence>
<dbReference type="Pfam" id="PF23769">
    <property type="entry name" value="Beta-prop_WDR75_2nd"/>
    <property type="match status" value="1"/>
</dbReference>
<dbReference type="EMBL" id="BAAFRS010000011">
    <property type="protein sequence ID" value="GAB1219043.1"/>
    <property type="molecule type" value="Genomic_DNA"/>
</dbReference>
<proteinExistence type="predicted"/>
<dbReference type="PANTHER" id="PTHR44215">
    <property type="entry name" value="WD REPEAT-CONTAINING PROTEIN 75"/>
    <property type="match status" value="1"/>
</dbReference>
<evidence type="ECO:0000256" key="2">
    <source>
        <dbReference type="ARBA" id="ARBA00022517"/>
    </source>
</evidence>
<organism evidence="9 11">
    <name type="scientific">Entamoeba nuttalli</name>
    <dbReference type="NCBI Taxonomy" id="412467"/>
    <lineage>
        <taxon>Eukaryota</taxon>
        <taxon>Amoebozoa</taxon>
        <taxon>Evosea</taxon>
        <taxon>Archamoebae</taxon>
        <taxon>Mastigamoebida</taxon>
        <taxon>Entamoebidae</taxon>
        <taxon>Entamoeba</taxon>
    </lineage>
</organism>
<gene>
    <name evidence="9" type="ORF">ENUP19_0011G0043</name>
    <name evidence="10" type="ORF">ENUP19_0083G0096</name>
</gene>
<dbReference type="InterPro" id="IPR036322">
    <property type="entry name" value="WD40_repeat_dom_sf"/>
</dbReference>
<keyword evidence="7" id="KW-0539">Nucleus</keyword>
<evidence type="ECO:0000256" key="4">
    <source>
        <dbReference type="ARBA" id="ARBA00022574"/>
    </source>
</evidence>
<dbReference type="SMART" id="SM00320">
    <property type="entry name" value="WD40"/>
    <property type="match status" value="3"/>
</dbReference>
<evidence type="ECO:0000313" key="10">
    <source>
        <dbReference type="EMBL" id="GAB1221720.1"/>
    </source>
</evidence>
<reference evidence="9" key="2">
    <citation type="submission" date="2024-08" db="EMBL/GenBank/DDBJ databases">
        <title>Draft genome assembly of Entamoeba nuttalli using a combination of long-read and short-read sequencing data.</title>
        <authorList>
            <person name="Tanaka M."/>
            <person name="Tachibana H."/>
        </authorList>
    </citation>
    <scope>NUCLEOTIDE SEQUENCE</scope>
    <source>
        <strain evidence="9">P19-061405</strain>
    </source>
</reference>
<evidence type="ECO:0000259" key="8">
    <source>
        <dbReference type="Pfam" id="PF23769"/>
    </source>
</evidence>
<dbReference type="SUPFAM" id="SSF50978">
    <property type="entry name" value="WD40 repeat-like"/>
    <property type="match status" value="1"/>
</dbReference>
<dbReference type="Proteomes" id="UP001628156">
    <property type="component" value="Unassembled WGS sequence"/>
</dbReference>